<feature type="disulfide bond" evidence="18">
    <location>
        <begin position="1594"/>
        <end position="1609"/>
    </location>
</feature>
<dbReference type="Gene3D" id="2.60.120.200">
    <property type="match status" value="3"/>
</dbReference>
<dbReference type="SMART" id="SM00281">
    <property type="entry name" value="LamB"/>
    <property type="match status" value="3"/>
</dbReference>
<feature type="disulfide bond" evidence="18">
    <location>
        <begin position="1665"/>
        <end position="1683"/>
    </location>
</feature>
<dbReference type="SMART" id="SM00282">
    <property type="entry name" value="LamG"/>
    <property type="match status" value="3"/>
</dbReference>
<feature type="domain" description="Ig-like" evidence="26">
    <location>
        <begin position="1695"/>
        <end position="1778"/>
    </location>
</feature>
<feature type="region of interest" description="Disordered" evidence="20">
    <location>
        <begin position="264"/>
        <end position="285"/>
    </location>
</feature>
<dbReference type="InterPro" id="IPR003598">
    <property type="entry name" value="Ig_sub2"/>
</dbReference>
<dbReference type="SMART" id="SM00180">
    <property type="entry name" value="EGF_Lam"/>
    <property type="match status" value="7"/>
</dbReference>
<dbReference type="GO" id="GO:0050769">
    <property type="term" value="P:positive regulation of neurogenesis"/>
    <property type="evidence" value="ECO:0007669"/>
    <property type="project" value="UniProtKB-ARBA"/>
</dbReference>
<dbReference type="EMBL" id="CH933810">
    <property type="protein sequence ID" value="EDW07699.2"/>
    <property type="molecule type" value="Genomic_DNA"/>
</dbReference>
<feature type="domain" description="Ig-like" evidence="26">
    <location>
        <begin position="3944"/>
        <end position="4021"/>
    </location>
</feature>
<dbReference type="GO" id="GO:0005911">
    <property type="term" value="C:cell-cell junction"/>
    <property type="evidence" value="ECO:0007669"/>
    <property type="project" value="UniProtKB-ARBA"/>
</dbReference>
<evidence type="ECO:0000256" key="10">
    <source>
        <dbReference type="ARBA" id="ARBA00022869"/>
    </source>
</evidence>
<feature type="disulfide bond" evidence="18">
    <location>
        <begin position="901"/>
        <end position="916"/>
    </location>
</feature>
<evidence type="ECO:0000259" key="25">
    <source>
        <dbReference type="PROSITE" id="PS50027"/>
    </source>
</evidence>
<dbReference type="Gene3D" id="2.10.25.10">
    <property type="entry name" value="Laminin"/>
    <property type="match status" value="6"/>
</dbReference>
<feature type="disulfide bond" evidence="18">
    <location>
        <begin position="345"/>
        <end position="360"/>
    </location>
</feature>
<feature type="disulfide bond" evidence="18">
    <location>
        <begin position="405"/>
        <end position="417"/>
    </location>
</feature>
<dbReference type="FunFam" id="2.60.40.10:FF:000812">
    <property type="entry name" value="Terribly reduced optic lobes, isoform AN"/>
    <property type="match status" value="1"/>
</dbReference>
<feature type="disulfide bond" evidence="16">
    <location>
        <begin position="4214"/>
        <end position="4231"/>
    </location>
</feature>
<comment type="caution">
    <text evidence="16">Lacks conserved residue(s) required for the propagation of feature annotation.</text>
</comment>
<feature type="disulfide bond" evidence="18">
    <location>
        <begin position="1218"/>
        <end position="1233"/>
    </location>
</feature>
<evidence type="ECO:0000256" key="17">
    <source>
        <dbReference type="PROSITE-ProRule" id="PRU00122"/>
    </source>
</evidence>
<feature type="disulfide bond" evidence="18">
    <location>
        <begin position="1104"/>
        <end position="1116"/>
    </location>
</feature>
<dbReference type="SUPFAM" id="SSF57196">
    <property type="entry name" value="EGF/Laminin"/>
    <property type="match status" value="3"/>
</dbReference>
<feature type="disulfide bond" evidence="18">
    <location>
        <begin position="534"/>
        <end position="552"/>
    </location>
</feature>
<dbReference type="eggNOG" id="KOG3509">
    <property type="taxonomic scope" value="Eukaryota"/>
</dbReference>
<dbReference type="InterPro" id="IPR050685">
    <property type="entry name" value="LDLR"/>
</dbReference>
<feature type="disulfide bond" evidence="18">
    <location>
        <begin position="412"/>
        <end position="430"/>
    </location>
</feature>
<dbReference type="GO" id="GO:0007424">
    <property type="term" value="P:open tracheal system development"/>
    <property type="evidence" value="ECO:0007669"/>
    <property type="project" value="UniProtKB-ARBA"/>
</dbReference>
<feature type="disulfide bond" evidence="18">
    <location>
        <begin position="1036"/>
        <end position="1051"/>
    </location>
</feature>
<dbReference type="GO" id="GO:0007411">
    <property type="term" value="P:axon guidance"/>
    <property type="evidence" value="ECO:0007669"/>
    <property type="project" value="UniProtKB-ARBA"/>
</dbReference>
<feature type="disulfide bond" evidence="17">
    <location>
        <begin position="4696"/>
        <end position="4723"/>
    </location>
</feature>
<dbReference type="InterPro" id="IPR002049">
    <property type="entry name" value="LE_dom"/>
</dbReference>
<feature type="disulfide bond" evidence="18">
    <location>
        <begin position="1111"/>
        <end position="1129"/>
    </location>
</feature>
<dbReference type="FunFam" id="4.10.400.10:FF:000062">
    <property type="entry name" value="Terribly reduced optic lobes, isoform AI"/>
    <property type="match status" value="1"/>
</dbReference>
<feature type="domain" description="Laminin EGF-like" evidence="25">
    <location>
        <begin position="2418"/>
        <end position="2467"/>
    </location>
</feature>
<feature type="disulfide bond" evidence="18">
    <location>
        <begin position="1313"/>
        <end position="1325"/>
    </location>
</feature>
<dbReference type="SMART" id="SM00409">
    <property type="entry name" value="IG"/>
    <property type="match status" value="13"/>
</dbReference>
<feature type="disulfide bond" evidence="19">
    <location>
        <begin position="2506"/>
        <end position="2515"/>
    </location>
</feature>
<dbReference type="PANTHER" id="PTHR24270">
    <property type="entry name" value="LOW-DENSITY LIPOPROTEIN RECEPTOR-RELATED"/>
    <property type="match status" value="1"/>
</dbReference>
<feature type="domain" description="Ig-like" evidence="26">
    <location>
        <begin position="3584"/>
        <end position="3679"/>
    </location>
</feature>
<feature type="disulfide bond" evidence="19">
    <location>
        <begin position="2437"/>
        <end position="2446"/>
    </location>
</feature>
<feature type="region of interest" description="Disordered" evidence="20">
    <location>
        <begin position="356"/>
        <end position="403"/>
    </location>
</feature>
<proteinExistence type="predicted"/>
<feature type="domain" description="Ig-like" evidence="26">
    <location>
        <begin position="1437"/>
        <end position="1525"/>
    </location>
</feature>
<evidence type="ECO:0000256" key="11">
    <source>
        <dbReference type="ARBA" id="ARBA00022989"/>
    </source>
</evidence>
<dbReference type="InterPro" id="IPR056863">
    <property type="entry name" value="LMN_ATRN_NET-like_EGF"/>
</dbReference>
<dbReference type="SMART" id="SM00192">
    <property type="entry name" value="LDLa"/>
    <property type="match status" value="26"/>
</dbReference>
<dbReference type="InterPro" id="IPR013320">
    <property type="entry name" value="ConA-like_dom_sf"/>
</dbReference>
<feature type="disulfide bond" evidence="18">
    <location>
        <begin position="590"/>
        <end position="605"/>
    </location>
</feature>
<dbReference type="Pfam" id="PF00057">
    <property type="entry name" value="Ldl_recept_a"/>
    <property type="match status" value="20"/>
</dbReference>
<dbReference type="PROSITE" id="PS00022">
    <property type="entry name" value="EGF_1"/>
    <property type="match status" value="4"/>
</dbReference>
<dbReference type="InterPro" id="IPR001791">
    <property type="entry name" value="Laminin_G"/>
</dbReference>
<feature type="disulfide bond" evidence="16">
    <location>
        <begin position="4270"/>
        <end position="4279"/>
    </location>
</feature>
<feature type="disulfide bond" evidence="18">
    <location>
        <begin position="1274"/>
        <end position="1286"/>
    </location>
</feature>
<evidence type="ECO:0000256" key="20">
    <source>
        <dbReference type="SAM" id="MobiDB-lite"/>
    </source>
</evidence>
<feature type="disulfide bond" evidence="18">
    <location>
        <begin position="1388"/>
        <end position="1400"/>
    </location>
</feature>
<feature type="domain" description="Ig-like" evidence="26">
    <location>
        <begin position="3293"/>
        <end position="3381"/>
    </location>
</feature>
<keyword evidence="8" id="KW-0732">Signal</keyword>
<feature type="compositionally biased region" description="Basic and acidic residues" evidence="20">
    <location>
        <begin position="379"/>
        <end position="397"/>
    </location>
</feature>
<feature type="disulfide bond" evidence="18">
    <location>
        <begin position="1293"/>
        <end position="1308"/>
    </location>
</feature>
<dbReference type="FunFam" id="4.10.400.10:FF:000105">
    <property type="entry name" value="Lipophorin receptor 1, isoform K"/>
    <property type="match status" value="1"/>
</dbReference>
<evidence type="ECO:0000256" key="12">
    <source>
        <dbReference type="ARBA" id="ARBA00023136"/>
    </source>
</evidence>
<dbReference type="PRINTS" id="PR00261">
    <property type="entry name" value="LDLRECEPTOR"/>
</dbReference>
<sequence length="4738" mass="527375">MGSTGSQTAATLRQRHALSLLWRLFAVVLVLNACHVPLLNAKQISNLEDNDKMFFDVEDQTPFTGSDNLQSYAPLIDDSPVEGNWFHQGVKRVRRELTRLFGNSDVHHRQKRAKNPAVQKAKRQNRMMTRKRASDDYESEIGSGTYGVETVIYRTRFTVNEPYSNDFSDKQSEQFLNLTEEISLGLRDLFRRSYENDDDEVDLRSTLLQVGPTNDKYKSYVIVNLEIPTNVVDFESKLREQLQNYNRIGNQSASLDDDFYFRLTLDPNAPETPEPTDEEDGSGEPECRGDATFFCYRSKTRVCDEMTCDSKKDCPHGEDEEDCAKVCTDEEFKCDDTCLPLQMRCDGQTQCRDQTDEAGCPPKDIEQPDIDQDQDQDQENEHEQEPDRDREQDRPRIPDSPPQECNANEYRCRNGKCIDNSKVCNYVVDCADGEDEGDDCPAACSGMEYQCRDGTRCISVSQQCDGHADCSDADDEEQCDGIVPRLRYTCPKGKFTCRDLSCISIVHRCDGRADCPHDRSDEEGCPCLYDKWQCDDGTCIAKELLCNGNIDCPEDISDERYCDGGYDADQCLYNEFRCRNGECIPMRQVCDNIYDCNDYTDEEDCDPNDIGNNIDDDVIDRDGIIRQYGDHRHPPPAPGRDNERNRHNDGLHKLDAEEYELYYPQDHYAKATPQKPCDADHFKCQNNVCIPIRLRCDGFHHCNDRSDEADCDRYRPPTTTRRPVTLAPTRYPWVTYGPAPLERLTTAAPPLFRVTPAATRPTTNPIPITTRGVASNSSSSSSSSSSPSLGSNCLENIEFACHNRDCIPIESVCDGIPDCQEHEDEDYTLCNCSADKYKCVRGGGCIPKTQVCDGKSQCRDGSDESACHFHAKFNLSRPIVECQSFQYQCGDGSCISGYKRCNGITDCADSADEYNCLINYDTNYDSDSDTDNDNDPLNECDLYYFECDFGQCIPLEKKCDGYADCQDETDELDCPAFTEHCLEHEFECDDYCIPRDQLCDGIVNCNDGNDERNCTSCRNEAYLCNTGDCIAAKLHCNGIADCSDGSDELNCALMYCAINQIACNGACLDWSLRCDGIRDCDNGVDELDCPAGSKHFRNTTVRKCQPYQWQCSNSECINADFLCDKHADCTDESDELPSRCLGQATDRLTANDCRRDQFFCDESCFDRSILCDGNIDCIDRSDERDCHLHTTRHPLYPPLPCPQHTCPSGRCYTESERCDGRRHCEDSSDEANCTQCKETEFFCYDRQFCINATQHCDGYYDCKDFSDEQNCIGCASDQFRCRDGNCVSQDDVCNGIRQCMDGSDEENCDILQCQHNQFRCRNGQCVSLTARCNGKTDCQDSSDESNCASYRPASPTTTTTTTATTTTTTTVAPTTTTVLPVGPLRIICPPTAFRCENGPCIALTARCNGVIDCPFDASDELDCEPITNEIDTSDTSPAGRSQLNLKTYPDSQIIKESREVIFRCRDEGPARAKVRWTRPGGRPLPVGFSDKGGRLEIPNIRVEDSGTYVCEAVGYPSYIQGQQVTVHLTVERSWGEQKYEEPKSNRIKYGTVPHIDLEFFGLVNIDEHERPPTACTEYQATCMNSECIDKSEICDGVPNCSDGSDEHRCSHGRRCQPNQFLCRNTKCVERTWRCDGEDDCGDNSDEESCDPEPSGAPCRYDEFQCSTGHCVPKSFHCDGINDCRDGSDEFGCTDPKPLRKPPPMQSLLEGQSLNLTCTGTGVPVPTIIWRLNWGHVPDQCTFTSSNGRGDLYCPNMQYKDSGAYSCEIMNTRGTIFVTPDTIVKVIPDRNQVCEAGFFNMLARSTEECIKCFCFGVASSCDSANLFTYAIQPPILSHRVVTVDLTPYQQIVINEGSGHSLLTLHHGVQFRASDVQYNSRETPYLALPSEYMGNQLKSYGGELRYEVNYLGSGRPISGPDAIITGNGFILTNRVRTQANILNKVKISFLPGNWLKPDGRKATREEIMMILANVDNILIRLGYIDSVAREVELTNIAMDSAGTTDQGLGSASLVEKCNCPPGYIGDSCESCAPGFVRQPGGPWLGRCVPFVPELCPAGTFGDPRHGIPCSECPCPHTGTNNFANGCKLSPDNDVICNCHEGYEGRRCESCAAGYQGNPLIPGGACHKTPESQCNIEGTYNQNADGSCDCKALVTGDRCDTCAQNSFHLNSFTYSGCIECFCSGLQAECTSTSWYREQVSSSFGHSHVPHGFQLVRDYTLASPQSVPFDTLSNEISFRSGSEYSADTLYWSLPAPFLGNKLTAYGGRLNYTLSYSPLPGGQMSRNSAPDVVIKSGEDLTLIHFRKAAVSPSTSNSYAVPIIESAWQRIDGEATNREHLLMALSKIDAIYIKATYTTSTMEGSLKQVVMDVATSNGYGTQRALEVEECRCPQGYIGLSCERCAPGYKRNVEGGLYLGLCEPCECNGHSTQCDAESGECLSCADNTEGENCDRCAAGYVGDATRGTPYDCQPDNNGPQPPQPPQPTPDDQRECQWCNRDGTEDCRNGVCYCRRNVVGARCDQCRPNTFGLASSNPDGCKDCFCSGHSSQCRSAVAYRQLIAIDFISNKALITDEYGQQMEMDDSNLKKDIPTNMYTYTYPSYSTKYWSLRGNVQGNQLHAYGGYLKYTLVAESFGDYQPGNDVVLIGNGVRLVWSRPAKDSQLNEYSVRLSEEEQWLRLDSGSAVPASRHDIMSVLVNIEHLLIRATPKIPTTRTSISDVTWELSLDADQPGAELVTDIELCQCPAGYTGNSCENCAPLHYREENGQCRSCPCQEENTQSCYLGSSGYVECQCKQNFKGDRCQDFDYGIPEPSTTEQPDNIRSQIIVSISKPQITIMPVGGSISLHCNGRMKWNNNPVVVSWYKQNSQLPNTAEISGGVLRLYNMQVPDSGVYICRAVNNQTSRAYEDMVSITITPHSQRSRAQIVNLPQTVTFNEYVPNEINCEVEGNPAPVVIWTRIDGQADGNTRTDGSRLIFESPRKSDEGRYRCQARNDLNVDEKYVQVYVVGNAPQPQPPARERLYIQPENYNGESGDIIRFVCQSTSGAQLHYEWLHDGYPLNVPQSSHVIISGDTLEIRDATTRDNGVYTCVGIDLRTHRNYTEDARVYIEERQQPPIGNGVVPRIVRLKEEYVIYQGSDLSITCESTGSPYPSIKWMKVRDSMPSNVQITGNVLRIHNAMIENRGWYVCTAENALGTDQSNTHIDVEPRERPSVEIEPIRTLTVGEQGVLYCRAHGIPEPTVQWRRVDDAPLSSRHIEQHPGYVLINEVQLADSGDYECSAVNSVGRTTGVVTIRVIEPPVIELEPNESLIQYTEGDEVRITCIASGTPNPTVQWDDQPVVYALDNRQVGSNTAYLNINRVTQADAKVYVCKATNEAGSDERAVRIDVKPKRGDIGDRDGDVERDPYLPQYYPPQRPSSDTQRFPTHLGANVTLTCNLDPYLNTKWTRVDGQPLLPNARSEHNKLTITFVEEHNLGQYRCNAMDHRGTIVTYLVRELVRSPLPQITFRPNIPLEVEADRNVEIYCDVIGARPEDVKWTTENNRPLPSSVHIEGQLLRFIAITPADAGGYSCTASNEYGNISKIAQVVVRPPATYTQQPISMQQQRREGESIQMRCTVTTQRGEQRSNTQFHWTREDRQPLPNNARADSQILILTSLRLEDAGRYICDSYDINTGQRLPPTYVDLSVQQNNYSLYRGGQDFPCVVLYICADFKLNKMTPSKPLATPPRAPPPSTYACQATDFKCVSHPHTCIKASMVCDGIYDCTDHSDEFNCSRDLAAKTIGRPTTGVGLGVGVSHGPGNTFKRWKKSWRKHQPWQQQADKQQRVGQPKAKGFFAGMTQPSAYLPPSRPTPPPEPVVPRDYSLKLDQQSSKLHVGESTEVECYSSDNSYTDVIWERSDGVPLSANIQQVGNRLVINQVTAADAGNYVCKCRTDDGDLYTTSYELAIEEQPHELRRPKIVHANVGDQAQLSCGADESRQPTYRWSRQYGQMQSGRDLLSSELSLRGVQANDAGSYICTAVYNDGESVDYPSILVITGVIPQFSQQPLSYMSFPTLPDSSFNFNFEITFRPESANGVILFNGQTRGAGDYIALSLKDRYVEFRFDFGGKPMVVRAEQPVELNEWHTARVHRARRDGYIQLDEQHPVAFPTLTQIPQLELIEDLYIGGVPNWNQLPAEAVAHQTGFVGCISRLTLQGRTIELMKDAKLKEGITSCKPCAASPCANGGICLESQTELAYTCVCQQGWTGRNCAVEGTQCTPGLCGAGRCENTELDMECLCPLNRTGDRCQYMEHLNEHSLNFKRNSYAAYNTPRVSRINVTLSLRPSSLRDAVLLYTAESKLPSGDYVALVLRDGHVELIINTAARLKPVVVRSQKPLPLHRWTRVELLRRQGESILRVGDEPEQRAKAAGAPRTLSLKTPLYVGGYDRATVKINRDVNITERFDGCISHLYDSMRPIQLLAAIKDAANLQNCGELNEIGSNDFDGELPAVPVAPTSNSRVAEEQQPYAMSPCANEPCENGGTCQEVEQQAICACSLGYSGKHCEEHIQVSFNASFRGNGYLEVDRSQFSSEIDQQYTSAVVVFSTSKPNGLLLWWGQKSGEEFTGQDFIALAVVDGFVEYALRLDGEEVVIRNGDTPVDDGQRHIVLVKRADNTAILEVDRISDSGETRPTSKKEMHLPGNVFIGGIPNISRFTGKRYTHNFNGCIVFVEGDAVGQVNLGKASVSGVNVDTCPVNDEALGGTEPPVV</sequence>
<feature type="disulfide bond" evidence="18">
    <location>
        <begin position="527"/>
        <end position="539"/>
    </location>
</feature>
<dbReference type="InterPro" id="IPR007110">
    <property type="entry name" value="Ig-like_dom"/>
</dbReference>
<feature type="domain" description="EGF-like" evidence="24">
    <location>
        <begin position="4499"/>
        <end position="4535"/>
    </location>
</feature>
<dbReference type="InterPro" id="IPR013151">
    <property type="entry name" value="Immunoglobulin_dom"/>
</dbReference>
<dbReference type="CDD" id="cd00054">
    <property type="entry name" value="EGF_CA"/>
    <property type="match status" value="2"/>
</dbReference>
<dbReference type="Pfam" id="PF00052">
    <property type="entry name" value="Laminin_B"/>
    <property type="match status" value="3"/>
</dbReference>
<dbReference type="Proteomes" id="UP000009192">
    <property type="component" value="Unassembled WGS sequence"/>
</dbReference>
<dbReference type="PROSITE" id="PS01248">
    <property type="entry name" value="EGF_LAM_1"/>
    <property type="match status" value="3"/>
</dbReference>
<feature type="domain" description="Laminin IV type A" evidence="27">
    <location>
        <begin position="2204"/>
        <end position="2383"/>
    </location>
</feature>
<dbReference type="CDD" id="cd00096">
    <property type="entry name" value="Ig"/>
    <property type="match status" value="2"/>
</dbReference>
<keyword evidence="11 21" id="KW-1133">Transmembrane helix</keyword>
<feature type="region of interest" description="Disordered" evidence="20">
    <location>
        <begin position="627"/>
        <end position="648"/>
    </location>
</feature>
<dbReference type="InterPro" id="IPR000082">
    <property type="entry name" value="SEA_dom"/>
</dbReference>
<evidence type="ECO:0000256" key="18">
    <source>
        <dbReference type="PROSITE-ProRule" id="PRU00124"/>
    </source>
</evidence>
<feature type="disulfide bond" evidence="18">
    <location>
        <begin position="1206"/>
        <end position="1224"/>
    </location>
</feature>
<feature type="disulfide bond" evidence="18">
    <location>
        <begin position="1582"/>
        <end position="1600"/>
    </location>
</feature>
<feature type="disulfide bond" evidence="18">
    <location>
        <begin position="490"/>
        <end position="502"/>
    </location>
</feature>
<feature type="disulfide bond" evidence="18">
    <location>
        <begin position="1634"/>
        <end position="1649"/>
    </location>
</feature>
<feature type="compositionally biased region" description="Basic residues" evidence="20">
    <location>
        <begin position="108"/>
        <end position="131"/>
    </location>
</feature>
<feature type="domain" description="Laminin G" evidence="23">
    <location>
        <begin position="4032"/>
        <end position="4209"/>
    </location>
</feature>
<feature type="disulfide bond" evidence="18">
    <location>
        <begin position="3751"/>
        <end position="3766"/>
    </location>
</feature>
<dbReference type="GO" id="GO:0120035">
    <property type="term" value="P:regulation of plasma membrane bounded cell projection organization"/>
    <property type="evidence" value="ECO:0007669"/>
    <property type="project" value="UniProtKB-ARBA"/>
</dbReference>
<dbReference type="SMART" id="SM00181">
    <property type="entry name" value="EGF"/>
    <property type="match status" value="10"/>
</dbReference>
<feature type="disulfide bond" evidence="18">
    <location>
        <begin position="947"/>
        <end position="965"/>
    </location>
</feature>
<dbReference type="PROSITE" id="PS01209">
    <property type="entry name" value="LDLRA_1"/>
    <property type="match status" value="13"/>
</dbReference>
<feature type="domain" description="Ig-like" evidence="26">
    <location>
        <begin position="2911"/>
        <end position="2998"/>
    </location>
</feature>
<dbReference type="GO" id="GO:0005886">
    <property type="term" value="C:plasma membrane"/>
    <property type="evidence" value="ECO:0007669"/>
    <property type="project" value="TreeGrafter"/>
</dbReference>
<dbReference type="PROSITE" id="PS50026">
    <property type="entry name" value="EGF_3"/>
    <property type="match status" value="3"/>
</dbReference>
<dbReference type="GO" id="GO:0007476">
    <property type="term" value="P:imaginal disc-derived wing morphogenesis"/>
    <property type="evidence" value="ECO:0007669"/>
    <property type="project" value="UniProtKB-ARBA"/>
</dbReference>
<dbReference type="PROSITE" id="PS50068">
    <property type="entry name" value="LDLRA_2"/>
    <property type="match status" value="26"/>
</dbReference>
<dbReference type="PROSITE" id="PS50027">
    <property type="entry name" value="EGF_LAM_2"/>
    <property type="match status" value="2"/>
</dbReference>
<feature type="disulfide bond" evidence="16">
    <location>
        <begin position="4233"/>
        <end position="4242"/>
    </location>
</feature>
<dbReference type="SMART" id="SM00408">
    <property type="entry name" value="IGc2"/>
    <property type="match status" value="13"/>
</dbReference>
<feature type="disulfide bond" evidence="18">
    <location>
        <begin position="889"/>
        <end position="907"/>
    </location>
</feature>
<evidence type="ECO:0000259" key="22">
    <source>
        <dbReference type="PROSITE" id="PS50024"/>
    </source>
</evidence>
<comment type="subcellular location">
    <subcellularLocation>
        <location evidence="3">Endomembrane system</location>
    </subcellularLocation>
    <subcellularLocation>
        <location evidence="1">Membrane</location>
        <topology evidence="1">Single-pass membrane protein</topology>
    </subcellularLocation>
    <subcellularLocation>
        <location evidence="2">Secreted</location>
        <location evidence="2">Extracellular space</location>
        <location evidence="2">Extracellular matrix</location>
        <location evidence="2">Basement membrane</location>
    </subcellularLocation>
</comment>
<feature type="disulfide bond" evidence="18">
    <location>
        <begin position="677"/>
        <end position="689"/>
    </location>
</feature>
<feature type="disulfide bond" evidence="18">
    <location>
        <begin position="1256"/>
        <end position="1271"/>
    </location>
</feature>
<feature type="disulfide bond" evidence="18">
    <location>
        <begin position="1074"/>
        <end position="1089"/>
    </location>
</feature>
<dbReference type="FunFam" id="2.60.120.200:FF:000060">
    <property type="entry name" value="Terribly reduced optic lobes, isoform B"/>
    <property type="match status" value="1"/>
</dbReference>
<feature type="compositionally biased region" description="Acidic residues" evidence="20">
    <location>
        <begin position="274"/>
        <end position="283"/>
    </location>
</feature>
<keyword evidence="4" id="KW-0964">Secreted</keyword>
<organism evidence="28 29">
    <name type="scientific">Drosophila mojavensis</name>
    <name type="common">Fruit fly</name>
    <dbReference type="NCBI Taxonomy" id="7230"/>
    <lineage>
        <taxon>Eukaryota</taxon>
        <taxon>Metazoa</taxon>
        <taxon>Ecdysozoa</taxon>
        <taxon>Arthropoda</taxon>
        <taxon>Hexapoda</taxon>
        <taxon>Insecta</taxon>
        <taxon>Pterygota</taxon>
        <taxon>Neoptera</taxon>
        <taxon>Endopterygota</taxon>
        <taxon>Diptera</taxon>
        <taxon>Brachycera</taxon>
        <taxon>Muscomorpha</taxon>
        <taxon>Ephydroidea</taxon>
        <taxon>Drosophilidae</taxon>
        <taxon>Drosophila</taxon>
    </lineage>
</organism>
<evidence type="ECO:0000256" key="1">
    <source>
        <dbReference type="ARBA" id="ARBA00004167"/>
    </source>
</evidence>
<dbReference type="FunFam" id="4.10.400.10:FF:000065">
    <property type="entry name" value="Transmembrane protease serine 7"/>
    <property type="match status" value="2"/>
</dbReference>
<feature type="domain" description="Laminin G" evidence="23">
    <location>
        <begin position="4541"/>
        <end position="4723"/>
    </location>
</feature>
<feature type="region of interest" description="Disordered" evidence="20">
    <location>
        <begin position="2464"/>
        <end position="2485"/>
    </location>
</feature>
<keyword evidence="6 16" id="KW-0245">EGF-like domain</keyword>
<dbReference type="PROSITE" id="PS50024">
    <property type="entry name" value="SEA"/>
    <property type="match status" value="1"/>
</dbReference>
<dbReference type="GO" id="GO:0016318">
    <property type="term" value="P:ommatidial rotation"/>
    <property type="evidence" value="ECO:0007669"/>
    <property type="project" value="UniProtKB-ARBA"/>
</dbReference>
<feature type="compositionally biased region" description="Acidic residues" evidence="20">
    <location>
        <begin position="367"/>
        <end position="378"/>
    </location>
</feature>
<dbReference type="Pfam" id="PF13927">
    <property type="entry name" value="Ig_3"/>
    <property type="match status" value="10"/>
</dbReference>
<feature type="compositionally biased region" description="Pro residues" evidence="20">
    <location>
        <begin position="2472"/>
        <end position="2481"/>
    </location>
</feature>
<feature type="disulfide bond" evidence="18">
    <location>
        <begin position="1320"/>
        <end position="1338"/>
    </location>
</feature>
<feature type="disulfide bond" evidence="18">
    <location>
        <begin position="1332"/>
        <end position="1347"/>
    </location>
</feature>
<feature type="disulfide bond" evidence="18">
    <location>
        <begin position="852"/>
        <end position="867"/>
    </location>
</feature>
<dbReference type="eggNOG" id="KOG1215">
    <property type="taxonomic scope" value="Eukaryota"/>
</dbReference>
<dbReference type="Pfam" id="PF00008">
    <property type="entry name" value="EGF"/>
    <property type="match status" value="2"/>
</dbReference>
<feature type="disulfide bond" evidence="18">
    <location>
        <begin position="578"/>
        <end position="596"/>
    </location>
</feature>
<feature type="domain" description="Laminin IV type A" evidence="27">
    <location>
        <begin position="1842"/>
        <end position="2014"/>
    </location>
</feature>
<evidence type="ECO:0000313" key="28">
    <source>
        <dbReference type="EMBL" id="EDW07699.2"/>
    </source>
</evidence>
<keyword evidence="14" id="KW-0325">Glycoprotein</keyword>
<dbReference type="FunFam" id="2.10.25.10:FF:000012">
    <property type="entry name" value="Delta-like protein"/>
    <property type="match status" value="2"/>
</dbReference>
<feature type="disulfide bond" evidence="18">
    <location>
        <begin position="959"/>
        <end position="974"/>
    </location>
</feature>
<dbReference type="Pfam" id="PF00047">
    <property type="entry name" value="ig"/>
    <property type="match status" value="2"/>
</dbReference>
<keyword evidence="5" id="KW-0272">Extracellular matrix</keyword>
<evidence type="ECO:0000256" key="21">
    <source>
        <dbReference type="SAM" id="Phobius"/>
    </source>
</evidence>
<dbReference type="Pfam" id="PF00053">
    <property type="entry name" value="EGF_laminin"/>
    <property type="match status" value="5"/>
</dbReference>
<dbReference type="Pfam" id="PF00054">
    <property type="entry name" value="Laminin_G_1"/>
    <property type="match status" value="1"/>
</dbReference>
<dbReference type="PROSITE" id="PS50835">
    <property type="entry name" value="IG_LIKE"/>
    <property type="match status" value="13"/>
</dbReference>
<dbReference type="SUPFAM" id="SSF57424">
    <property type="entry name" value="LDL receptor-like module"/>
    <property type="match status" value="24"/>
</dbReference>
<feature type="disulfide bond" evidence="16">
    <location>
        <begin position="4249"/>
        <end position="4259"/>
    </location>
</feature>
<feature type="region of interest" description="Disordered" evidence="20">
    <location>
        <begin position="755"/>
        <end position="789"/>
    </location>
</feature>
<gene>
    <name evidence="28" type="primary">Dmoj\GI15893</name>
    <name evidence="28" type="ORF">Dmoj_GI15893</name>
</gene>
<feature type="disulfide bond" evidence="18">
    <location>
        <begin position="571"/>
        <end position="583"/>
    </location>
</feature>
<keyword evidence="12 21" id="KW-0472">Membrane</keyword>
<feature type="disulfide bond" evidence="18">
    <location>
        <begin position="940"/>
        <end position="952"/>
    </location>
</feature>
<reference evidence="28 29" key="1">
    <citation type="journal article" date="2007" name="Nature">
        <title>Evolution of genes and genomes on the Drosophila phylogeny.</title>
        <authorList>
            <consortium name="Drosophila 12 Genomes Consortium"/>
            <person name="Clark A.G."/>
            <person name="Eisen M.B."/>
            <person name="Smith D.R."/>
            <person name="Bergman C.M."/>
            <person name="Oliver B."/>
            <person name="Markow T.A."/>
            <person name="Kaufman T.C."/>
            <person name="Kellis M."/>
            <person name="Gelbart W."/>
            <person name="Iyer V.N."/>
            <person name="Pollard D.A."/>
            <person name="Sackton T.B."/>
            <person name="Larracuente A.M."/>
            <person name="Singh N.D."/>
            <person name="Abad J.P."/>
            <person name="Abt D.N."/>
            <person name="Adryan B."/>
            <person name="Aguade M."/>
            <person name="Akashi H."/>
            <person name="Anderson W.W."/>
            <person name="Aquadro C.F."/>
            <person name="Ardell D.H."/>
            <person name="Arguello R."/>
            <person name="Artieri C.G."/>
            <person name="Barbash D.A."/>
            <person name="Barker D."/>
            <person name="Barsanti P."/>
            <person name="Batterham P."/>
            <person name="Batzoglou S."/>
            <person name="Begun D."/>
            <person name="Bhutkar A."/>
            <person name="Blanco E."/>
            <person name="Bosak S.A."/>
            <person name="Bradley R.K."/>
            <person name="Brand A.D."/>
            <person name="Brent M.R."/>
            <person name="Brooks A.N."/>
            <person name="Brown R.H."/>
            <person name="Butlin R.K."/>
            <person name="Caggese C."/>
            <person name="Calvi B.R."/>
            <person name="Bernardo de Carvalho A."/>
            <person name="Caspi A."/>
            <person name="Castrezana S."/>
            <person name="Celniker S.E."/>
            <person name="Chang J.L."/>
            <person name="Chapple C."/>
            <person name="Chatterji S."/>
            <person name="Chinwalla A."/>
            <person name="Civetta A."/>
            <person name="Clifton S.W."/>
            <person name="Comeron J.M."/>
            <person name="Costello J.C."/>
            <person name="Coyne J.A."/>
            <person name="Daub J."/>
            <person name="David R.G."/>
            <person name="Delcher A.L."/>
            <person name="Delehaunty K."/>
            <person name="Do C.B."/>
            <person name="Ebling H."/>
            <person name="Edwards K."/>
            <person name="Eickbush T."/>
            <person name="Evans J.D."/>
            <person name="Filipski A."/>
            <person name="Findeiss S."/>
            <person name="Freyhult E."/>
            <person name="Fulton L."/>
            <person name="Fulton R."/>
            <person name="Garcia A.C."/>
            <person name="Gardiner A."/>
            <person name="Garfield D.A."/>
            <person name="Garvin B.E."/>
            <person name="Gibson G."/>
            <person name="Gilbert D."/>
            <person name="Gnerre S."/>
            <person name="Godfrey J."/>
            <person name="Good R."/>
            <person name="Gotea V."/>
            <person name="Gravely B."/>
            <person name="Greenberg A.J."/>
            <person name="Griffiths-Jones S."/>
            <person name="Gross S."/>
            <person name="Guigo R."/>
            <person name="Gustafson E.A."/>
            <person name="Haerty W."/>
            <person name="Hahn M.W."/>
            <person name="Halligan D.L."/>
            <person name="Halpern A.L."/>
            <person name="Halter G.M."/>
            <person name="Han M.V."/>
            <person name="Heger A."/>
            <person name="Hillier L."/>
            <person name="Hinrichs A.S."/>
            <person name="Holmes I."/>
            <person name="Hoskins R.A."/>
            <person name="Hubisz M.J."/>
            <person name="Hultmark D."/>
            <person name="Huntley M.A."/>
            <person name="Jaffe D.B."/>
            <person name="Jagadeeshan S."/>
            <person name="Jeck W.R."/>
            <person name="Johnson J."/>
            <person name="Jones C.D."/>
            <person name="Jordan W.C."/>
            <person name="Karpen G.H."/>
            <person name="Kataoka E."/>
            <person name="Keightley P.D."/>
            <person name="Kheradpour P."/>
            <person name="Kirkness E.F."/>
            <person name="Koerich L.B."/>
            <person name="Kristiansen K."/>
            <person name="Kudrna D."/>
            <person name="Kulathinal R.J."/>
            <person name="Kumar S."/>
            <person name="Kwok R."/>
            <person name="Lander E."/>
            <person name="Langley C.H."/>
            <person name="Lapoint R."/>
            <person name="Lazzaro B.P."/>
            <person name="Lee S.J."/>
            <person name="Levesque L."/>
            <person name="Li R."/>
            <person name="Lin C.F."/>
            <person name="Lin M.F."/>
            <person name="Lindblad-Toh K."/>
            <person name="Llopart A."/>
            <person name="Long M."/>
            <person name="Low L."/>
            <person name="Lozovsky E."/>
            <person name="Lu J."/>
            <person name="Luo M."/>
            <person name="Machado C.A."/>
            <person name="Makalowski W."/>
            <person name="Marzo M."/>
            <person name="Matsuda M."/>
            <person name="Matzkin L."/>
            <person name="McAllister B."/>
            <person name="McBride C.S."/>
            <person name="McKernan B."/>
            <person name="McKernan K."/>
            <person name="Mendez-Lago M."/>
            <person name="Minx P."/>
            <person name="Mollenhauer M.U."/>
            <person name="Montooth K."/>
            <person name="Mount S.M."/>
            <person name="Mu X."/>
            <person name="Myers E."/>
            <person name="Negre B."/>
            <person name="Newfeld S."/>
            <person name="Nielsen R."/>
            <person name="Noor M.A."/>
            <person name="O'Grady P."/>
            <person name="Pachter L."/>
            <person name="Papaceit M."/>
            <person name="Parisi M.J."/>
            <person name="Parisi M."/>
            <person name="Parts L."/>
            <person name="Pedersen J.S."/>
            <person name="Pesole G."/>
            <person name="Phillippy A.M."/>
            <person name="Ponting C.P."/>
            <person name="Pop M."/>
            <person name="Porcelli D."/>
            <person name="Powell J.R."/>
            <person name="Prohaska S."/>
            <person name="Pruitt K."/>
            <person name="Puig M."/>
            <person name="Quesneville H."/>
            <person name="Ram K.R."/>
            <person name="Rand D."/>
            <person name="Rasmussen M.D."/>
            <person name="Reed L.K."/>
            <person name="Reenan R."/>
            <person name="Reily A."/>
            <person name="Remington K.A."/>
            <person name="Rieger T.T."/>
            <person name="Ritchie M.G."/>
            <person name="Robin C."/>
            <person name="Rogers Y.H."/>
            <person name="Rohde C."/>
            <person name="Rozas J."/>
            <person name="Rubenfield M.J."/>
            <person name="Ruiz A."/>
            <person name="Russo S."/>
            <person name="Salzberg S.L."/>
            <person name="Sanchez-Gracia A."/>
            <person name="Saranga D.J."/>
            <person name="Sato H."/>
            <person name="Schaeffer S.W."/>
            <person name="Schatz M.C."/>
            <person name="Schlenke T."/>
            <person name="Schwartz R."/>
            <person name="Segarra C."/>
            <person name="Singh R.S."/>
            <person name="Sirot L."/>
            <person name="Sirota M."/>
            <person name="Sisneros N.B."/>
            <person name="Smith C.D."/>
            <person name="Smith T.F."/>
            <person name="Spieth J."/>
            <person name="Stage D.E."/>
            <person name="Stark A."/>
            <person name="Stephan W."/>
            <person name="Strausberg R.L."/>
            <person name="Strempel S."/>
            <person name="Sturgill D."/>
            <person name="Sutton G."/>
            <person name="Sutton G.G."/>
            <person name="Tao W."/>
            <person name="Teichmann S."/>
            <person name="Tobari Y.N."/>
            <person name="Tomimura Y."/>
            <person name="Tsolas J.M."/>
            <person name="Valente V.L."/>
            <person name="Venter E."/>
            <person name="Venter J.C."/>
            <person name="Vicario S."/>
            <person name="Vieira F.G."/>
            <person name="Vilella A.J."/>
            <person name="Villasante A."/>
            <person name="Walenz B."/>
            <person name="Wang J."/>
            <person name="Wasserman M."/>
            <person name="Watts T."/>
            <person name="Wilson D."/>
            <person name="Wilson R.K."/>
            <person name="Wing R.A."/>
            <person name="Wolfner M.F."/>
            <person name="Wong A."/>
            <person name="Wong G.K."/>
            <person name="Wu C.I."/>
            <person name="Wu G."/>
            <person name="Yamamoto D."/>
            <person name="Yang H.P."/>
            <person name="Yang S.P."/>
            <person name="Yorke J.A."/>
            <person name="Yoshida K."/>
            <person name="Zdobnov E."/>
            <person name="Zhang P."/>
            <person name="Zhang Y."/>
            <person name="Zimin A.V."/>
            <person name="Baldwin J."/>
            <person name="Abdouelleil A."/>
            <person name="Abdulkadir J."/>
            <person name="Abebe A."/>
            <person name="Abera B."/>
            <person name="Abreu J."/>
            <person name="Acer S.C."/>
            <person name="Aftuck L."/>
            <person name="Alexander A."/>
            <person name="An P."/>
            <person name="Anderson E."/>
            <person name="Anderson S."/>
            <person name="Arachi H."/>
            <person name="Azer M."/>
            <person name="Bachantsang P."/>
            <person name="Barry A."/>
            <person name="Bayul T."/>
            <person name="Berlin A."/>
            <person name="Bessette D."/>
            <person name="Bloom T."/>
            <person name="Blye J."/>
            <person name="Boguslavskiy L."/>
            <person name="Bonnet C."/>
            <person name="Boukhgalter B."/>
            <person name="Bourzgui I."/>
            <person name="Brown A."/>
            <person name="Cahill P."/>
            <person name="Channer S."/>
            <person name="Cheshatsang Y."/>
            <person name="Chuda L."/>
            <person name="Citroen M."/>
            <person name="Collymore A."/>
            <person name="Cooke P."/>
            <person name="Costello M."/>
            <person name="D'Aco K."/>
            <person name="Daza R."/>
            <person name="De Haan G."/>
            <person name="DeGray S."/>
            <person name="DeMaso C."/>
            <person name="Dhargay N."/>
            <person name="Dooley K."/>
            <person name="Dooley E."/>
            <person name="Doricent M."/>
            <person name="Dorje P."/>
            <person name="Dorjee K."/>
            <person name="Dupes A."/>
            <person name="Elong R."/>
            <person name="Falk J."/>
            <person name="Farina A."/>
            <person name="Faro S."/>
            <person name="Ferguson D."/>
            <person name="Fisher S."/>
            <person name="Foley C.D."/>
            <person name="Franke A."/>
            <person name="Friedrich D."/>
            <person name="Gadbois L."/>
            <person name="Gearin G."/>
            <person name="Gearin C.R."/>
            <person name="Giannoukos G."/>
            <person name="Goode T."/>
            <person name="Graham J."/>
            <person name="Grandbois E."/>
            <person name="Grewal S."/>
            <person name="Gyaltsen K."/>
            <person name="Hafez N."/>
            <person name="Hagos B."/>
            <person name="Hall J."/>
            <person name="Henson C."/>
            <person name="Hollinger A."/>
            <person name="Honan T."/>
            <person name="Huard M.D."/>
            <person name="Hughes L."/>
            <person name="Hurhula B."/>
            <person name="Husby M.E."/>
            <person name="Kamat A."/>
            <person name="Kanga B."/>
            <person name="Kashin S."/>
            <person name="Khazanovich D."/>
            <person name="Kisner P."/>
            <person name="Lance K."/>
            <person name="Lara M."/>
            <person name="Lee W."/>
            <person name="Lennon N."/>
            <person name="Letendre F."/>
            <person name="LeVine R."/>
            <person name="Lipovsky A."/>
            <person name="Liu X."/>
            <person name="Liu J."/>
            <person name="Liu S."/>
            <person name="Lokyitsang T."/>
            <person name="Lokyitsang Y."/>
            <person name="Lubonja R."/>
            <person name="Lui A."/>
            <person name="MacDonald P."/>
            <person name="Magnisalis V."/>
            <person name="Maru K."/>
            <person name="Matthews C."/>
            <person name="McCusker W."/>
            <person name="McDonough S."/>
            <person name="Mehta T."/>
            <person name="Meldrim J."/>
            <person name="Meneus L."/>
            <person name="Mihai O."/>
            <person name="Mihalev A."/>
            <person name="Mihova T."/>
            <person name="Mittelman R."/>
            <person name="Mlenga V."/>
            <person name="Montmayeur A."/>
            <person name="Mulrain L."/>
            <person name="Navidi A."/>
            <person name="Naylor J."/>
            <person name="Negash T."/>
            <person name="Nguyen T."/>
            <person name="Nguyen N."/>
            <person name="Nicol R."/>
            <person name="Norbu C."/>
            <person name="Norbu N."/>
            <person name="Novod N."/>
            <person name="O'Neill B."/>
            <person name="Osman S."/>
            <person name="Markiewicz E."/>
            <person name="Oyono O.L."/>
            <person name="Patti C."/>
            <person name="Phunkhang P."/>
            <person name="Pierre F."/>
            <person name="Priest M."/>
            <person name="Raghuraman S."/>
            <person name="Rege F."/>
            <person name="Reyes R."/>
            <person name="Rise C."/>
            <person name="Rogov P."/>
            <person name="Ross K."/>
            <person name="Ryan E."/>
            <person name="Settipalli S."/>
            <person name="Shea T."/>
            <person name="Sherpa N."/>
            <person name="Shi L."/>
            <person name="Shih D."/>
            <person name="Sparrow T."/>
            <person name="Spaulding J."/>
            <person name="Stalker J."/>
            <person name="Stange-Thomann N."/>
            <person name="Stavropoulos S."/>
            <person name="Stone C."/>
            <person name="Strader C."/>
            <person name="Tesfaye S."/>
            <person name="Thomson T."/>
            <person name="Thoulutsang Y."/>
            <person name="Thoulutsang D."/>
            <person name="Topham K."/>
            <person name="Topping I."/>
            <person name="Tsamla T."/>
            <person name="Vassiliev H."/>
            <person name="Vo A."/>
            <person name="Wangchuk T."/>
            <person name="Wangdi T."/>
            <person name="Weiand M."/>
            <person name="Wilkinson J."/>
            <person name="Wilson A."/>
            <person name="Yadav S."/>
            <person name="Young G."/>
            <person name="Yu Q."/>
            <person name="Zembek L."/>
            <person name="Zhong D."/>
            <person name="Zimmer A."/>
            <person name="Zwirko Z."/>
            <person name="Jaffe D.B."/>
            <person name="Alvarez P."/>
            <person name="Brockman W."/>
            <person name="Butler J."/>
            <person name="Chin C."/>
            <person name="Gnerre S."/>
            <person name="Grabherr M."/>
            <person name="Kleber M."/>
            <person name="Mauceli E."/>
            <person name="MacCallum I."/>
        </authorList>
    </citation>
    <scope>NUCLEOTIDE SEQUENCE [LARGE SCALE GENOMIC DNA]</scope>
    <source>
        <strain evidence="29">Tucson 15081-1352.22</strain>
    </source>
</reference>
<dbReference type="GO" id="GO:0030855">
    <property type="term" value="P:epithelial cell differentiation"/>
    <property type="evidence" value="ECO:0007669"/>
    <property type="project" value="UniProtKB-ARBA"/>
</dbReference>
<feature type="disulfide bond" evidence="16">
    <location>
        <begin position="4525"/>
        <end position="4534"/>
    </location>
</feature>
<evidence type="ECO:0000259" key="26">
    <source>
        <dbReference type="PROSITE" id="PS50835"/>
    </source>
</evidence>
<dbReference type="InterPro" id="IPR023415">
    <property type="entry name" value="LDLR_class-A_CS"/>
</dbReference>
<feature type="region of interest" description="Disordered" evidence="20">
    <location>
        <begin position="1339"/>
        <end position="1367"/>
    </location>
</feature>
<evidence type="ECO:0000256" key="9">
    <source>
        <dbReference type="ARBA" id="ARBA00022737"/>
    </source>
</evidence>
<dbReference type="InParanoid" id="B4L1X8"/>
<feature type="transmembrane region" description="Helical" evidence="21">
    <location>
        <begin position="20"/>
        <end position="39"/>
    </location>
</feature>
<dbReference type="HOGENOM" id="CLU_000078_0_0_1"/>
<evidence type="ECO:0000256" key="13">
    <source>
        <dbReference type="ARBA" id="ARBA00023157"/>
    </source>
</evidence>
<feature type="compositionally biased region" description="Low complexity" evidence="20">
    <location>
        <begin position="1355"/>
        <end position="1367"/>
    </location>
</feature>
<dbReference type="PROSITE" id="PS51115">
    <property type="entry name" value="LAMININ_IVA"/>
    <property type="match status" value="3"/>
</dbReference>
<feature type="domain" description="Ig-like" evidence="26">
    <location>
        <begin position="3852"/>
        <end position="3939"/>
    </location>
</feature>
<dbReference type="GO" id="GO:0040008">
    <property type="term" value="P:regulation of growth"/>
    <property type="evidence" value="ECO:0007669"/>
    <property type="project" value="UniProtKB-ARBA"/>
</dbReference>
<dbReference type="GO" id="GO:0016192">
    <property type="term" value="P:vesicle-mediated transport"/>
    <property type="evidence" value="ECO:0007669"/>
    <property type="project" value="UniProtKB-ARBA"/>
</dbReference>
<dbReference type="Pfam" id="PF02210">
    <property type="entry name" value="Laminin_G_2"/>
    <property type="match status" value="2"/>
</dbReference>
<feature type="disulfide bond" evidence="18">
    <location>
        <begin position="684"/>
        <end position="702"/>
    </location>
</feature>
<feature type="disulfide bond" evidence="18">
    <location>
        <begin position="1622"/>
        <end position="1640"/>
    </location>
</feature>
<name>B4L1X8_DROMO</name>
<feature type="disulfide bond" evidence="18">
    <location>
        <begin position="1281"/>
        <end position="1299"/>
    </location>
</feature>
<feature type="domain" description="Ig-like" evidence="26">
    <location>
        <begin position="3497"/>
        <end position="3581"/>
    </location>
</feature>
<feature type="disulfide bond" evidence="18">
    <location>
        <begin position="1024"/>
        <end position="1042"/>
    </location>
</feature>
<feature type="domain" description="Laminin IV type A" evidence="27">
    <location>
        <begin position="2559"/>
        <end position="2736"/>
    </location>
</feature>
<evidence type="ECO:0000256" key="2">
    <source>
        <dbReference type="ARBA" id="ARBA00004302"/>
    </source>
</evidence>
<feature type="domain" description="Ig-like" evidence="26">
    <location>
        <begin position="3206"/>
        <end position="3287"/>
    </location>
</feature>
<dbReference type="KEGG" id="dmo:Dmoj_GI15893"/>
<dbReference type="Gene3D" id="2.60.40.10">
    <property type="entry name" value="Immunoglobulins"/>
    <property type="match status" value="13"/>
</dbReference>
<dbReference type="InterPro" id="IPR036179">
    <property type="entry name" value="Ig-like_dom_sf"/>
</dbReference>
<evidence type="ECO:0000256" key="3">
    <source>
        <dbReference type="ARBA" id="ARBA00004308"/>
    </source>
</evidence>
<feature type="domain" description="EGF-like" evidence="24">
    <location>
        <begin position="4207"/>
        <end position="4243"/>
    </location>
</feature>
<dbReference type="InterPro" id="IPR013783">
    <property type="entry name" value="Ig-like_fold"/>
</dbReference>
<dbReference type="FunFam" id="4.10.400.10:FF:000140">
    <property type="entry name" value="Terribly reduced optic lobes, isoform AF"/>
    <property type="match status" value="1"/>
</dbReference>
<evidence type="ECO:0000313" key="29">
    <source>
        <dbReference type="Proteomes" id="UP000009192"/>
    </source>
</evidence>
<feature type="disulfide bond" evidence="18">
    <location>
        <begin position="999"/>
        <end position="1014"/>
    </location>
</feature>
<keyword evidence="9" id="KW-0677">Repeat</keyword>
<dbReference type="InterPro" id="IPR003599">
    <property type="entry name" value="Ig_sub"/>
</dbReference>
<dbReference type="Gene3D" id="2.170.300.10">
    <property type="entry name" value="Tie2 ligand-binding domain superfamily"/>
    <property type="match status" value="2"/>
</dbReference>
<feature type="domain" description="Ig-like" evidence="26">
    <location>
        <begin position="3403"/>
        <end position="3485"/>
    </location>
</feature>
<keyword evidence="13 16" id="KW-1015">Disulfide bond</keyword>
<protein>
    <submittedName>
        <fullName evidence="28">Uncharacterized protein, isoform K</fullName>
    </submittedName>
</protein>
<feature type="domain" description="Ig-like" evidence="26">
    <location>
        <begin position="3117"/>
        <end position="3201"/>
    </location>
</feature>
<dbReference type="GO" id="GO:0012505">
    <property type="term" value="C:endomembrane system"/>
    <property type="evidence" value="ECO:0007669"/>
    <property type="project" value="UniProtKB-SubCell"/>
</dbReference>
<dbReference type="GO" id="GO:0005604">
    <property type="term" value="C:basement membrane"/>
    <property type="evidence" value="ECO:0007669"/>
    <property type="project" value="UniProtKB-SubCell"/>
</dbReference>
<feature type="disulfide bond" evidence="18">
    <location>
        <begin position="464"/>
        <end position="479"/>
    </location>
</feature>
<dbReference type="InterPro" id="IPR000742">
    <property type="entry name" value="EGF"/>
</dbReference>
<dbReference type="CDD" id="cd00055">
    <property type="entry name" value="EGF_Lam"/>
    <property type="match status" value="3"/>
</dbReference>
<feature type="disulfide bond" evidence="18">
    <location>
        <begin position="1017"/>
        <end position="1029"/>
    </location>
</feature>
<feature type="domain" description="Laminin G" evidence="23">
    <location>
        <begin position="4287"/>
        <end position="4463"/>
    </location>
</feature>
<dbReference type="Pfam" id="PF24973">
    <property type="entry name" value="EGF_LMN_ATRN"/>
    <property type="match status" value="1"/>
</dbReference>
<feature type="disulfide bond" evidence="18">
    <location>
        <begin position="308"/>
        <end position="323"/>
    </location>
</feature>
<evidence type="ECO:0000256" key="8">
    <source>
        <dbReference type="ARBA" id="ARBA00022729"/>
    </source>
</evidence>
<feature type="disulfide bond" evidence="18">
    <location>
        <begin position="497"/>
        <end position="515"/>
    </location>
</feature>
<evidence type="ECO:0000256" key="19">
    <source>
        <dbReference type="PROSITE-ProRule" id="PRU00460"/>
    </source>
</evidence>
<evidence type="ECO:0000256" key="5">
    <source>
        <dbReference type="ARBA" id="ARBA00022530"/>
    </source>
</evidence>
<dbReference type="FunCoup" id="B4L1X8">
    <property type="interactions" value="222"/>
</dbReference>
<keyword evidence="10" id="KW-0084">Basement membrane</keyword>
<feature type="disulfide bond" evidence="18">
    <location>
        <begin position="1615"/>
        <end position="1627"/>
    </location>
</feature>
<evidence type="ECO:0000256" key="4">
    <source>
        <dbReference type="ARBA" id="ARBA00022525"/>
    </source>
</evidence>
<dbReference type="InterPro" id="IPR036055">
    <property type="entry name" value="LDL_receptor-like_sf"/>
</dbReference>
<dbReference type="SUPFAM" id="SSF48726">
    <property type="entry name" value="Immunoglobulin"/>
    <property type="match status" value="13"/>
</dbReference>
<dbReference type="OrthoDB" id="10055367at2759"/>
<feature type="disulfide bond" evidence="18">
    <location>
        <begin position="1658"/>
        <end position="1670"/>
    </location>
</feature>
<keyword evidence="7 21" id="KW-0812">Transmembrane</keyword>
<dbReference type="SUPFAM" id="SSF49899">
    <property type="entry name" value="Concanavalin A-like lectins/glucanases"/>
    <property type="match status" value="3"/>
</dbReference>
<feature type="disulfide bond" evidence="18">
    <location>
        <begin position="1171"/>
        <end position="1186"/>
    </location>
</feature>
<feature type="domain" description="EGF-like" evidence="24">
    <location>
        <begin position="4245"/>
        <end position="4280"/>
    </location>
</feature>
<feature type="disulfide bond" evidence="18">
    <location>
        <begin position="1677"/>
        <end position="1692"/>
    </location>
</feature>
<evidence type="ECO:0000256" key="16">
    <source>
        <dbReference type="PROSITE-ProRule" id="PRU00076"/>
    </source>
</evidence>
<accession>B4L1X8</accession>
<feature type="disulfide bond" evidence="18">
    <location>
        <begin position="1575"/>
        <end position="1587"/>
    </location>
</feature>
<dbReference type="FunFam" id="2.10.25.10:FF:000106">
    <property type="entry name" value="Heparan sulfate proteoglycan 2"/>
    <property type="match status" value="1"/>
</dbReference>
<evidence type="ECO:0000256" key="7">
    <source>
        <dbReference type="ARBA" id="ARBA00022692"/>
    </source>
</evidence>
<evidence type="ECO:0000259" key="27">
    <source>
        <dbReference type="PROSITE" id="PS51115"/>
    </source>
</evidence>
<dbReference type="CDD" id="cd00112">
    <property type="entry name" value="LDLa"/>
    <property type="match status" value="25"/>
</dbReference>
<feature type="domain" description="Laminin EGF-like" evidence="25">
    <location>
        <begin position="2488"/>
        <end position="2535"/>
    </location>
</feature>
<evidence type="ECO:0000256" key="6">
    <source>
        <dbReference type="ARBA" id="ARBA00022536"/>
    </source>
</evidence>
<feature type="disulfide bond" evidence="18">
    <location>
        <begin position="696"/>
        <end position="711"/>
    </location>
</feature>
<dbReference type="Gene3D" id="4.10.400.10">
    <property type="entry name" value="Low-density Lipoprotein Receptor"/>
    <property type="match status" value="25"/>
</dbReference>
<feature type="domain" description="SEA" evidence="22">
    <location>
        <begin position="144"/>
        <end position="267"/>
    </location>
</feature>
<dbReference type="InterPro" id="IPR002172">
    <property type="entry name" value="LDrepeatLR_classA_rpt"/>
</dbReference>
<evidence type="ECO:0000256" key="14">
    <source>
        <dbReference type="ARBA" id="ARBA00023180"/>
    </source>
</evidence>
<feature type="region of interest" description="Disordered" evidence="20">
    <location>
        <begin position="105"/>
        <end position="138"/>
    </location>
</feature>
<feature type="domain" description="Ig-like" evidence="26">
    <location>
        <begin position="3010"/>
        <end position="3102"/>
    </location>
</feature>
<feature type="disulfide bond" evidence="18">
    <location>
        <begin position="1395"/>
        <end position="1413"/>
    </location>
</feature>
<keyword evidence="29" id="KW-1185">Reference proteome</keyword>
<evidence type="ECO:0000259" key="23">
    <source>
        <dbReference type="PROSITE" id="PS50025"/>
    </source>
</evidence>
<feature type="domain" description="Ig-like" evidence="26">
    <location>
        <begin position="2807"/>
        <end position="2906"/>
    </location>
</feature>
<feature type="disulfide bond" evidence="18">
    <location>
        <begin position="882"/>
        <end position="894"/>
    </location>
</feature>
<dbReference type="CDD" id="cd00110">
    <property type="entry name" value="LamG"/>
    <property type="match status" value="3"/>
</dbReference>
<dbReference type="GO" id="GO:0048056">
    <property type="term" value="P:R3/R4 cell differentiation"/>
    <property type="evidence" value="ECO:0007669"/>
    <property type="project" value="UniProtKB-ARBA"/>
</dbReference>
<evidence type="ECO:0000256" key="15">
    <source>
        <dbReference type="ARBA" id="ARBA00023292"/>
    </source>
</evidence>
<evidence type="ECO:0000259" key="24">
    <source>
        <dbReference type="PROSITE" id="PS50026"/>
    </source>
</evidence>
<feature type="disulfide bond" evidence="18">
    <location>
        <begin position="801"/>
        <end position="819"/>
    </location>
</feature>
<dbReference type="PROSITE" id="PS01186">
    <property type="entry name" value="EGF_2"/>
    <property type="match status" value="2"/>
</dbReference>
<dbReference type="InterPro" id="IPR000034">
    <property type="entry name" value="Laminin_IV"/>
</dbReference>
<keyword evidence="15 19" id="KW-0424">Laminin EGF-like domain</keyword>
<dbReference type="PROSITE" id="PS50025">
    <property type="entry name" value="LAM_G_DOMAIN"/>
    <property type="match status" value="3"/>
</dbReference>